<name>E3QVP8_COLGM</name>
<gene>
    <name evidence="2" type="ORF">GLRG_10080</name>
</gene>
<dbReference type="Proteomes" id="UP000008782">
    <property type="component" value="Unassembled WGS sequence"/>
</dbReference>
<dbReference type="eggNOG" id="ENOG502QTW7">
    <property type="taxonomic scope" value="Eukaryota"/>
</dbReference>
<proteinExistence type="predicted"/>
<dbReference type="InterPro" id="IPR010730">
    <property type="entry name" value="HET"/>
</dbReference>
<dbReference type="RefSeq" id="XP_008098956.1">
    <property type="nucleotide sequence ID" value="XM_008100765.1"/>
</dbReference>
<feature type="domain" description="Heterokaryon incompatibility" evidence="1">
    <location>
        <begin position="98"/>
        <end position="267"/>
    </location>
</feature>
<dbReference type="AlphaFoldDB" id="E3QVP8"/>
<dbReference type="PANTHER" id="PTHR24148:SF64">
    <property type="entry name" value="HETEROKARYON INCOMPATIBILITY DOMAIN-CONTAINING PROTEIN"/>
    <property type="match status" value="1"/>
</dbReference>
<evidence type="ECO:0000313" key="3">
    <source>
        <dbReference type="Proteomes" id="UP000008782"/>
    </source>
</evidence>
<dbReference type="GeneID" id="24415445"/>
<protein>
    <submittedName>
        <fullName evidence="2">Heterokaryon incompatibility protein</fullName>
    </submittedName>
</protein>
<keyword evidence="3" id="KW-1185">Reference proteome</keyword>
<evidence type="ECO:0000259" key="1">
    <source>
        <dbReference type="Pfam" id="PF06985"/>
    </source>
</evidence>
<dbReference type="PANTHER" id="PTHR24148">
    <property type="entry name" value="ANKYRIN REPEAT DOMAIN-CONTAINING PROTEIN 39 HOMOLOG-RELATED"/>
    <property type="match status" value="1"/>
</dbReference>
<organism evidence="3">
    <name type="scientific">Colletotrichum graminicola (strain M1.001 / M2 / FGSC 10212)</name>
    <name type="common">Maize anthracnose fungus</name>
    <name type="synonym">Glomerella graminicola</name>
    <dbReference type="NCBI Taxonomy" id="645133"/>
    <lineage>
        <taxon>Eukaryota</taxon>
        <taxon>Fungi</taxon>
        <taxon>Dikarya</taxon>
        <taxon>Ascomycota</taxon>
        <taxon>Pezizomycotina</taxon>
        <taxon>Sordariomycetes</taxon>
        <taxon>Hypocreomycetidae</taxon>
        <taxon>Glomerellales</taxon>
        <taxon>Glomerellaceae</taxon>
        <taxon>Colletotrichum</taxon>
        <taxon>Colletotrichum graminicola species complex</taxon>
    </lineage>
</organism>
<evidence type="ECO:0000313" key="2">
    <source>
        <dbReference type="EMBL" id="EFQ34936.1"/>
    </source>
</evidence>
<dbReference type="VEuPathDB" id="FungiDB:GLRG_10080"/>
<accession>E3QVP8</accession>
<dbReference type="InterPro" id="IPR052895">
    <property type="entry name" value="HetReg/Transcr_Mod"/>
</dbReference>
<sequence>MPSGHEEWKSARRILSREIGRGYDLVAEGHNNKESEADTAYTRKTLIDKLLCSSTPYRYEPLPPNSIRLLEIYPSKLKYEPLQCRLMPIGLQDSSGKYEALSYVWGDPDQLKEWIFIDGHFKEVYRTLASILINLRSTKSARTLWVDAICIDQSSIEERNRQIPFMGSTYRGATRTVAWLGPAEVRTPETFTILQELSAEAQSPPFVQYYSAISSQNRIGNLPLLPGFESKALPLPRSTVQEKWGGDIGIWEVLACPWWFRAWTVQELLLSQNLAISTYFAIRTLEERRKLQQSQPGFYVVHPAENLLHLLLNCTHRVSRDPRDKIYALLGMLDDGQSSPANKNSLGVVANPDYQNHVVYIYRRISQQCIEMTGSLDIISICPPSTRRGLLSWVTDWSVTNKGAHPLMSDSINRPRQTHATRGSKANPRFLVDAATIVLDAYELTSVVEVSQAQRPVFYFLGGNGESRLVGETGDVKKGVKQTLTELWHFYELLAEYWSVMFEWEKFAARRQPQNPTDKPNSVY</sequence>
<dbReference type="Pfam" id="PF06985">
    <property type="entry name" value="HET"/>
    <property type="match status" value="1"/>
</dbReference>
<dbReference type="STRING" id="645133.E3QVP8"/>
<dbReference type="OrthoDB" id="2157530at2759"/>
<dbReference type="EMBL" id="GG697385">
    <property type="protein sequence ID" value="EFQ34936.1"/>
    <property type="molecule type" value="Genomic_DNA"/>
</dbReference>
<dbReference type="HOGENOM" id="CLU_004184_7_4_1"/>
<reference evidence="3" key="1">
    <citation type="journal article" date="2012" name="Nat. Genet.">
        <title>Lifestyle transitions in plant pathogenic Colletotrichum fungi deciphered by genome and transcriptome analyses.</title>
        <authorList>
            <person name="O'Connell R.J."/>
            <person name="Thon M.R."/>
            <person name="Hacquard S."/>
            <person name="Amyotte S.G."/>
            <person name="Kleemann J."/>
            <person name="Torres M.F."/>
            <person name="Damm U."/>
            <person name="Buiate E.A."/>
            <person name="Epstein L."/>
            <person name="Alkan N."/>
            <person name="Altmueller J."/>
            <person name="Alvarado-Balderrama L."/>
            <person name="Bauser C.A."/>
            <person name="Becker C."/>
            <person name="Birren B.W."/>
            <person name="Chen Z."/>
            <person name="Choi J."/>
            <person name="Crouch J.A."/>
            <person name="Duvick J.P."/>
            <person name="Farman M.A."/>
            <person name="Gan P."/>
            <person name="Heiman D."/>
            <person name="Henrissat B."/>
            <person name="Howard R.J."/>
            <person name="Kabbage M."/>
            <person name="Koch C."/>
            <person name="Kracher B."/>
            <person name="Kubo Y."/>
            <person name="Law A.D."/>
            <person name="Lebrun M.-H."/>
            <person name="Lee Y.-H."/>
            <person name="Miyara I."/>
            <person name="Moore N."/>
            <person name="Neumann U."/>
            <person name="Nordstroem K."/>
            <person name="Panaccione D.G."/>
            <person name="Panstruga R."/>
            <person name="Place M."/>
            <person name="Proctor R.H."/>
            <person name="Prusky D."/>
            <person name="Rech G."/>
            <person name="Reinhardt R."/>
            <person name="Rollins J.A."/>
            <person name="Rounsley S."/>
            <person name="Schardl C.L."/>
            <person name="Schwartz D.C."/>
            <person name="Shenoy N."/>
            <person name="Shirasu K."/>
            <person name="Sikhakolli U.R."/>
            <person name="Stueber K."/>
            <person name="Sukno S.A."/>
            <person name="Sweigard J.A."/>
            <person name="Takano Y."/>
            <person name="Takahara H."/>
            <person name="Trail F."/>
            <person name="van der Does H.C."/>
            <person name="Voll L.M."/>
            <person name="Will I."/>
            <person name="Young S."/>
            <person name="Zeng Q."/>
            <person name="Zhang J."/>
            <person name="Zhou S."/>
            <person name="Dickman M.B."/>
            <person name="Schulze-Lefert P."/>
            <person name="Ver Loren van Themaat E."/>
            <person name="Ma L.-J."/>
            <person name="Vaillancourt L.J."/>
        </authorList>
    </citation>
    <scope>NUCLEOTIDE SEQUENCE [LARGE SCALE GENOMIC DNA]</scope>
    <source>
        <strain evidence="3">M1.001 / M2 / FGSC 10212</strain>
    </source>
</reference>